<evidence type="ECO:0008006" key="10">
    <source>
        <dbReference type="Google" id="ProtNLM"/>
    </source>
</evidence>
<accession>A0A0G1E8I7</accession>
<evidence type="ECO:0000256" key="7">
    <source>
        <dbReference type="ARBA" id="ARBA00023016"/>
    </source>
</evidence>
<protein>
    <recommendedName>
        <fullName evidence="10">YcfA family protein</fullName>
    </recommendedName>
</protein>
<proteinExistence type="inferred from homology"/>
<dbReference type="InterPro" id="IPR012933">
    <property type="entry name" value="HicA_mRNA_interferase"/>
</dbReference>
<evidence type="ECO:0000256" key="2">
    <source>
        <dbReference type="ARBA" id="ARBA00022649"/>
    </source>
</evidence>
<dbReference type="Pfam" id="PF07927">
    <property type="entry name" value="HicA_toxin"/>
    <property type="match status" value="1"/>
</dbReference>
<dbReference type="PANTHER" id="PTHR34873:SF3">
    <property type="entry name" value="ADDICTION MODULE TOXIN, HICA FAMILY"/>
    <property type="match status" value="1"/>
</dbReference>
<dbReference type="GO" id="GO:0003729">
    <property type="term" value="F:mRNA binding"/>
    <property type="evidence" value="ECO:0007669"/>
    <property type="project" value="InterPro"/>
</dbReference>
<evidence type="ECO:0000256" key="6">
    <source>
        <dbReference type="ARBA" id="ARBA00022884"/>
    </source>
</evidence>
<comment type="caution">
    <text evidence="8">The sequence shown here is derived from an EMBL/GenBank/DDBJ whole genome shotgun (WGS) entry which is preliminary data.</text>
</comment>
<dbReference type="GO" id="GO:0004519">
    <property type="term" value="F:endonuclease activity"/>
    <property type="evidence" value="ECO:0007669"/>
    <property type="project" value="UniProtKB-KW"/>
</dbReference>
<organism evidence="8 9">
    <name type="scientific">Candidatus Daviesbacteria bacterium GW2011_GWA2_42_7</name>
    <dbReference type="NCBI Taxonomy" id="1618425"/>
    <lineage>
        <taxon>Bacteria</taxon>
        <taxon>Candidatus Daviesiibacteriota</taxon>
    </lineage>
</organism>
<dbReference type="AlphaFoldDB" id="A0A0G1E8I7"/>
<sequence length="71" mass="8004">MASFKAKEVASILKKLGFVPKRQTGSHLIFFHPKKQTIIPVPMHGTDLKKGLLKSIIKQADSTEEEFLKLK</sequence>
<evidence type="ECO:0000313" key="9">
    <source>
        <dbReference type="Proteomes" id="UP000034785"/>
    </source>
</evidence>
<keyword evidence="4" id="KW-0255">Endonuclease</keyword>
<keyword evidence="2" id="KW-1277">Toxin-antitoxin system</keyword>
<evidence type="ECO:0000256" key="1">
    <source>
        <dbReference type="ARBA" id="ARBA00006620"/>
    </source>
</evidence>
<reference evidence="8 9" key="1">
    <citation type="journal article" date="2015" name="Nature">
        <title>rRNA introns, odd ribosomes, and small enigmatic genomes across a large radiation of phyla.</title>
        <authorList>
            <person name="Brown C.T."/>
            <person name="Hug L.A."/>
            <person name="Thomas B.C."/>
            <person name="Sharon I."/>
            <person name="Castelle C.J."/>
            <person name="Singh A."/>
            <person name="Wilkins M.J."/>
            <person name="Williams K.H."/>
            <person name="Banfield J.F."/>
        </authorList>
    </citation>
    <scope>NUCLEOTIDE SEQUENCE [LARGE SCALE GENOMIC DNA]</scope>
</reference>
<name>A0A0G1E8I7_9BACT</name>
<keyword evidence="3" id="KW-0540">Nuclease</keyword>
<gene>
    <name evidence="8" type="ORF">UV41_C0010G0004</name>
</gene>
<dbReference type="PANTHER" id="PTHR34873">
    <property type="entry name" value="SSR1766 PROTEIN"/>
    <property type="match status" value="1"/>
</dbReference>
<keyword evidence="7" id="KW-0346">Stress response</keyword>
<keyword evidence="5" id="KW-0378">Hydrolase</keyword>
<dbReference type="GO" id="GO:0016787">
    <property type="term" value="F:hydrolase activity"/>
    <property type="evidence" value="ECO:0007669"/>
    <property type="project" value="UniProtKB-KW"/>
</dbReference>
<evidence type="ECO:0000256" key="5">
    <source>
        <dbReference type="ARBA" id="ARBA00022801"/>
    </source>
</evidence>
<dbReference type="Proteomes" id="UP000034785">
    <property type="component" value="Unassembled WGS sequence"/>
</dbReference>
<dbReference type="InterPro" id="IPR038570">
    <property type="entry name" value="HicA_sf"/>
</dbReference>
<evidence type="ECO:0000256" key="4">
    <source>
        <dbReference type="ARBA" id="ARBA00022759"/>
    </source>
</evidence>
<dbReference type="SUPFAM" id="SSF54786">
    <property type="entry name" value="YcfA/nrd intein domain"/>
    <property type="match status" value="1"/>
</dbReference>
<comment type="similarity">
    <text evidence="1">Belongs to the HicA mRNA interferase family.</text>
</comment>
<evidence type="ECO:0000313" key="8">
    <source>
        <dbReference type="EMBL" id="KKS70893.1"/>
    </source>
</evidence>
<dbReference type="Gene3D" id="3.30.920.30">
    <property type="entry name" value="Hypothetical protein"/>
    <property type="match status" value="1"/>
</dbReference>
<evidence type="ECO:0000256" key="3">
    <source>
        <dbReference type="ARBA" id="ARBA00022722"/>
    </source>
</evidence>
<keyword evidence="6" id="KW-0694">RNA-binding</keyword>
<dbReference type="EMBL" id="LCEJ01000010">
    <property type="protein sequence ID" value="KKS70893.1"/>
    <property type="molecule type" value="Genomic_DNA"/>
</dbReference>